<feature type="domain" description="HTH gntR-type" evidence="4">
    <location>
        <begin position="3"/>
        <end position="71"/>
    </location>
</feature>
<dbReference type="SUPFAM" id="SSF64288">
    <property type="entry name" value="Chorismate lyase-like"/>
    <property type="match status" value="1"/>
</dbReference>
<name>A0A7X0FD04_9HYPH</name>
<dbReference type="SUPFAM" id="SSF46785">
    <property type="entry name" value="Winged helix' DNA-binding domain"/>
    <property type="match status" value="1"/>
</dbReference>
<dbReference type="Pfam" id="PF00392">
    <property type="entry name" value="GntR"/>
    <property type="match status" value="1"/>
</dbReference>
<evidence type="ECO:0000256" key="3">
    <source>
        <dbReference type="ARBA" id="ARBA00023163"/>
    </source>
</evidence>
<dbReference type="RefSeq" id="WP_184701703.1">
    <property type="nucleotide sequence ID" value="NZ_BAABEG010000004.1"/>
</dbReference>
<keyword evidence="3" id="KW-0804">Transcription</keyword>
<dbReference type="Proteomes" id="UP000536262">
    <property type="component" value="Unassembled WGS sequence"/>
</dbReference>
<dbReference type="InterPro" id="IPR036390">
    <property type="entry name" value="WH_DNA-bd_sf"/>
</dbReference>
<keyword evidence="6" id="KW-1185">Reference proteome</keyword>
<dbReference type="Pfam" id="PF07702">
    <property type="entry name" value="UTRA"/>
    <property type="match status" value="1"/>
</dbReference>
<dbReference type="PROSITE" id="PS50949">
    <property type="entry name" value="HTH_GNTR"/>
    <property type="match status" value="1"/>
</dbReference>
<evidence type="ECO:0000256" key="1">
    <source>
        <dbReference type="ARBA" id="ARBA00023015"/>
    </source>
</evidence>
<protein>
    <submittedName>
        <fullName evidence="5">DNA-binding GntR family transcriptional regulator</fullName>
    </submittedName>
</protein>
<evidence type="ECO:0000313" key="5">
    <source>
        <dbReference type="EMBL" id="MBB6357094.1"/>
    </source>
</evidence>
<evidence type="ECO:0000256" key="2">
    <source>
        <dbReference type="ARBA" id="ARBA00023125"/>
    </source>
</evidence>
<gene>
    <name evidence="5" type="ORF">GGR00_004914</name>
</gene>
<sequence>MNVILHEAVRQELEQRVESGNYKSGTMLPSTAALAREFGVSAITIKRVLRDLQTSGVLRSVAGLGTFVRERRRFVRNLDFSLNSLDDANRLGIPARVEPISISREYILDPQLAEFAAAPKDKPMICIRKAIIAQAEKIMHDTTYVSIDLDDETIDEFSRRLVMEVLAERGLEFTSSRIMIDAAPGPPEVCQVFSLPRGYPVLRRLYKLTTASEDQFVAGMAQSPFDRLACTTEIDLAHRADACLRQR</sequence>
<dbReference type="Gene3D" id="1.10.10.10">
    <property type="entry name" value="Winged helix-like DNA-binding domain superfamily/Winged helix DNA-binding domain"/>
    <property type="match status" value="1"/>
</dbReference>
<keyword evidence="2 5" id="KW-0238">DNA-binding</keyword>
<dbReference type="PANTHER" id="PTHR44846">
    <property type="entry name" value="MANNOSYL-D-GLYCERATE TRANSPORT/METABOLISM SYSTEM REPRESSOR MNGR-RELATED"/>
    <property type="match status" value="1"/>
</dbReference>
<dbReference type="InterPro" id="IPR028978">
    <property type="entry name" value="Chorismate_lyase_/UTRA_dom_sf"/>
</dbReference>
<dbReference type="EMBL" id="JACHOU010000020">
    <property type="protein sequence ID" value="MBB6357094.1"/>
    <property type="molecule type" value="Genomic_DNA"/>
</dbReference>
<dbReference type="InterPro" id="IPR036388">
    <property type="entry name" value="WH-like_DNA-bd_sf"/>
</dbReference>
<evidence type="ECO:0000313" key="6">
    <source>
        <dbReference type="Proteomes" id="UP000536262"/>
    </source>
</evidence>
<evidence type="ECO:0000259" key="4">
    <source>
        <dbReference type="PROSITE" id="PS50949"/>
    </source>
</evidence>
<dbReference type="AlphaFoldDB" id="A0A7X0FD04"/>
<organism evidence="5 6">
    <name type="scientific">Aminobacter aganoensis</name>
    <dbReference type="NCBI Taxonomy" id="83264"/>
    <lineage>
        <taxon>Bacteria</taxon>
        <taxon>Pseudomonadati</taxon>
        <taxon>Pseudomonadota</taxon>
        <taxon>Alphaproteobacteria</taxon>
        <taxon>Hyphomicrobiales</taxon>
        <taxon>Phyllobacteriaceae</taxon>
        <taxon>Aminobacter</taxon>
    </lineage>
</organism>
<keyword evidence="1" id="KW-0805">Transcription regulation</keyword>
<dbReference type="CDD" id="cd07377">
    <property type="entry name" value="WHTH_GntR"/>
    <property type="match status" value="1"/>
</dbReference>
<dbReference type="GO" id="GO:0003677">
    <property type="term" value="F:DNA binding"/>
    <property type="evidence" value="ECO:0007669"/>
    <property type="project" value="UniProtKB-KW"/>
</dbReference>
<dbReference type="GO" id="GO:0003700">
    <property type="term" value="F:DNA-binding transcription factor activity"/>
    <property type="evidence" value="ECO:0007669"/>
    <property type="project" value="InterPro"/>
</dbReference>
<accession>A0A7X0FD04</accession>
<dbReference type="PANTHER" id="PTHR44846:SF1">
    <property type="entry name" value="MANNOSYL-D-GLYCERATE TRANSPORT_METABOLISM SYSTEM REPRESSOR MNGR-RELATED"/>
    <property type="match status" value="1"/>
</dbReference>
<dbReference type="Gene3D" id="3.40.1410.10">
    <property type="entry name" value="Chorismate lyase-like"/>
    <property type="match status" value="1"/>
</dbReference>
<dbReference type="InterPro" id="IPR050679">
    <property type="entry name" value="Bact_HTH_transcr_reg"/>
</dbReference>
<dbReference type="SMART" id="SM00345">
    <property type="entry name" value="HTH_GNTR"/>
    <property type="match status" value="1"/>
</dbReference>
<dbReference type="InterPro" id="IPR000524">
    <property type="entry name" value="Tscrpt_reg_HTH_GntR"/>
</dbReference>
<proteinExistence type="predicted"/>
<dbReference type="GO" id="GO:0045892">
    <property type="term" value="P:negative regulation of DNA-templated transcription"/>
    <property type="evidence" value="ECO:0007669"/>
    <property type="project" value="TreeGrafter"/>
</dbReference>
<reference evidence="5 6" key="1">
    <citation type="submission" date="2020-08" db="EMBL/GenBank/DDBJ databases">
        <title>Genomic Encyclopedia of Type Strains, Phase IV (KMG-IV): sequencing the most valuable type-strain genomes for metagenomic binning, comparative biology and taxonomic classification.</title>
        <authorList>
            <person name="Goeker M."/>
        </authorList>
    </citation>
    <scope>NUCLEOTIDE SEQUENCE [LARGE SCALE GENOMIC DNA]</scope>
    <source>
        <strain evidence="5 6">DSM 7051</strain>
    </source>
</reference>
<dbReference type="InterPro" id="IPR011663">
    <property type="entry name" value="UTRA"/>
</dbReference>
<comment type="caution">
    <text evidence="5">The sequence shown here is derived from an EMBL/GenBank/DDBJ whole genome shotgun (WGS) entry which is preliminary data.</text>
</comment>